<keyword evidence="2" id="KW-1133">Transmembrane helix</keyword>
<dbReference type="AlphaFoldDB" id="A0A3R7FD20"/>
<protein>
    <recommendedName>
        <fullName evidence="5">EamA/RhaT family transporter</fullName>
    </recommendedName>
</protein>
<evidence type="ECO:0000256" key="2">
    <source>
        <dbReference type="SAM" id="Phobius"/>
    </source>
</evidence>
<evidence type="ECO:0000256" key="1">
    <source>
        <dbReference type="SAM" id="MobiDB-lite"/>
    </source>
</evidence>
<reference evidence="3 4" key="1">
    <citation type="journal article" date="2014" name="Genome Announc.">
        <title>Draft Genome Sequence of Streptomyces fradiae ATCC 19609, a Strain Highly Sensitive to Antibiotics.</title>
        <authorList>
            <person name="Bekker O.B."/>
            <person name="Klimina K.M."/>
            <person name="Vatlin A.A."/>
            <person name="Zakharevich N.V."/>
            <person name="Kasianov A.S."/>
            <person name="Danilenko V.N."/>
        </authorList>
    </citation>
    <scope>NUCLEOTIDE SEQUENCE [LARGE SCALE GENOMIC DNA]</scope>
    <source>
        <strain evidence="3 4">ATCC 19609</strain>
    </source>
</reference>
<accession>A0A3R7FD20</accession>
<proteinExistence type="predicted"/>
<dbReference type="Proteomes" id="UP000028058">
    <property type="component" value="Unassembled WGS sequence"/>
</dbReference>
<keyword evidence="2" id="KW-0812">Transmembrane</keyword>
<keyword evidence="4" id="KW-1185">Reference proteome</keyword>
<feature type="compositionally biased region" description="Basic residues" evidence="1">
    <location>
        <begin position="162"/>
        <end position="171"/>
    </location>
</feature>
<feature type="transmembrane region" description="Helical" evidence="2">
    <location>
        <begin position="70"/>
        <end position="90"/>
    </location>
</feature>
<dbReference type="RefSeq" id="WP_043471546.1">
    <property type="nucleotide sequence ID" value="NZ_CP134822.1"/>
</dbReference>
<comment type="caution">
    <text evidence="3">The sequence shown here is derived from an EMBL/GenBank/DDBJ whole genome shotgun (WGS) entry which is preliminary data.</text>
</comment>
<gene>
    <name evidence="3" type="ORF">SFRA_017390</name>
</gene>
<sequence length="171" mass="18809">MSDTRQPPGSQAPRPEPIRFFGTTWVDHDGHYALRRAGLAAGSLLAAAVGTFLLKLGFEGLLIADVGSTLSWIIVVIFAISAALAFRHTWKGFTAGPGADSDPTVESSMRNIKAIGFIGVLLAWFCRSLIEAPGEKRRRAEYERARELYERRRATRTGNPAARKRQGKRRG</sequence>
<feature type="region of interest" description="Disordered" evidence="1">
    <location>
        <begin position="151"/>
        <end position="171"/>
    </location>
</feature>
<evidence type="ECO:0008006" key="5">
    <source>
        <dbReference type="Google" id="ProtNLM"/>
    </source>
</evidence>
<dbReference type="EMBL" id="JNAD02000007">
    <property type="protein sequence ID" value="RKM95006.1"/>
    <property type="molecule type" value="Genomic_DNA"/>
</dbReference>
<keyword evidence="2" id="KW-0472">Membrane</keyword>
<dbReference type="OrthoDB" id="4329566at2"/>
<evidence type="ECO:0000313" key="3">
    <source>
        <dbReference type="EMBL" id="RKM95006.1"/>
    </source>
</evidence>
<name>A0A3R7FD20_9ACTN</name>
<feature type="transmembrane region" description="Helical" evidence="2">
    <location>
        <begin position="37"/>
        <end position="58"/>
    </location>
</feature>
<organism evidence="3 4">
    <name type="scientific">Streptomyces xinghaiensis</name>
    <dbReference type="NCBI Taxonomy" id="1038928"/>
    <lineage>
        <taxon>Bacteria</taxon>
        <taxon>Bacillati</taxon>
        <taxon>Actinomycetota</taxon>
        <taxon>Actinomycetes</taxon>
        <taxon>Kitasatosporales</taxon>
        <taxon>Streptomycetaceae</taxon>
        <taxon>Streptomyces</taxon>
    </lineage>
</organism>
<evidence type="ECO:0000313" key="4">
    <source>
        <dbReference type="Proteomes" id="UP000028058"/>
    </source>
</evidence>